<comment type="caution">
    <text evidence="2">The sequence shown here is derived from an EMBL/GenBank/DDBJ whole genome shotgun (WGS) entry which is preliminary data.</text>
</comment>
<accession>A0A0G0GHC9</accession>
<dbReference type="Proteomes" id="UP000034140">
    <property type="component" value="Unassembled WGS sequence"/>
</dbReference>
<dbReference type="AlphaFoldDB" id="A0A0G0GHC9"/>
<organism evidence="2 3">
    <name type="scientific">candidate division WS6 bacterium GW2011_GWC1_36_11</name>
    <dbReference type="NCBI Taxonomy" id="1619090"/>
    <lineage>
        <taxon>Bacteria</taxon>
        <taxon>Candidatus Dojkabacteria</taxon>
    </lineage>
</organism>
<keyword evidence="1" id="KW-0812">Transmembrane</keyword>
<name>A0A0G0GHC9_9BACT</name>
<keyword evidence="1" id="KW-1133">Transmembrane helix</keyword>
<evidence type="ECO:0000313" key="2">
    <source>
        <dbReference type="EMBL" id="KKP91062.1"/>
    </source>
</evidence>
<keyword evidence="1" id="KW-0472">Membrane</keyword>
<gene>
    <name evidence="2" type="ORF">UR96_C0034G0004</name>
</gene>
<proteinExistence type="predicted"/>
<dbReference type="EMBL" id="LBRE01000034">
    <property type="protein sequence ID" value="KKP91062.1"/>
    <property type="molecule type" value="Genomic_DNA"/>
</dbReference>
<evidence type="ECO:0000256" key="1">
    <source>
        <dbReference type="SAM" id="Phobius"/>
    </source>
</evidence>
<reference evidence="2 3" key="1">
    <citation type="journal article" date="2015" name="Nature">
        <title>rRNA introns, odd ribosomes, and small enigmatic genomes across a large radiation of phyla.</title>
        <authorList>
            <person name="Brown C.T."/>
            <person name="Hug L.A."/>
            <person name="Thomas B.C."/>
            <person name="Sharon I."/>
            <person name="Castelle C.J."/>
            <person name="Singh A."/>
            <person name="Wilkins M.J."/>
            <person name="Williams K.H."/>
            <person name="Banfield J.F."/>
        </authorList>
    </citation>
    <scope>NUCLEOTIDE SEQUENCE [LARGE SCALE GENOMIC DNA]</scope>
</reference>
<feature type="transmembrane region" description="Helical" evidence="1">
    <location>
        <begin position="190"/>
        <end position="209"/>
    </location>
</feature>
<evidence type="ECO:0000313" key="3">
    <source>
        <dbReference type="Proteomes" id="UP000034140"/>
    </source>
</evidence>
<protein>
    <submittedName>
        <fullName evidence="2">Uncharacterized protein</fullName>
    </submittedName>
</protein>
<sequence length="594" mass="67169">MGVISKTLDELEKYSKPELVVNELKEIGKTLQGNQGLVFFAYEDENQTTVRPIQTLKPLIAVSKVEPIKPEKEINVVEDKGGSSSKPSIQLPIINPDLGWVNKYWAKIKPILVRMKNGVVRGVERIIKGIKSFSSKLSVKFKELYGNKKWFKKVASQLSTVKINRPNFSGKGMRIDGYKTRDVRAKRIRLVLLVVTVIVILALGINFTIKARRASIVHNEATKIFTSVETLVKKAENSSTSDKESSELAIFQAKNALKELPEEISEKDTTLRQGFDTRILTVEDSLYKRVGLTDSDGKLSTFVDTRLSFGENSNPTDMEIYSDDSGNEYLMVTDKGLNSVFRVSLYDKTSQRLIDTDGLLKDPEYVSMGNSGVFVFDNKTGVLKASYDKDKWFGSFVELSGLARENIKAKNISEFIILAESDNVYLLDQDDNAVLKSVFSYENRYGLYYKYMTNEKFANATDILADLSVYVLTKDTPQLIRYSYDYNEQKQNENPLTISGVDGDLGELTKGFTRSSLDEGLFVFDQTLKRFIMFEKPQEAGEDILHPNEVILKKQYVYRGSKGEVWDSVKDFVVDSSNSTMYILDGSVIWKVML</sequence>